<dbReference type="InterPro" id="IPR046903">
    <property type="entry name" value="Mab-21-like_nuc_Trfase"/>
</dbReference>
<dbReference type="Pfam" id="PF20266">
    <property type="entry name" value="Mab-21_C"/>
    <property type="match status" value="1"/>
</dbReference>
<dbReference type="InterPro" id="IPR024810">
    <property type="entry name" value="MAB21L/cGLR"/>
</dbReference>
<evidence type="ECO:0000313" key="5">
    <source>
        <dbReference type="Proteomes" id="UP001186944"/>
    </source>
</evidence>
<evidence type="ECO:0000259" key="3">
    <source>
        <dbReference type="Pfam" id="PF20266"/>
    </source>
</evidence>
<dbReference type="AlphaFoldDB" id="A0AA88Y9K3"/>
<keyword evidence="5" id="KW-1185">Reference proteome</keyword>
<accession>A0AA88Y9K3</accession>
<feature type="domain" description="Mab-21-like nucleotidyltransferase" evidence="2">
    <location>
        <begin position="145"/>
        <end position="219"/>
    </location>
</feature>
<dbReference type="Gene3D" id="1.10.1410.40">
    <property type="match status" value="1"/>
</dbReference>
<protein>
    <submittedName>
        <fullName evidence="4">Uncharacterized protein</fullName>
    </submittedName>
</protein>
<dbReference type="PANTHER" id="PTHR10656:SF69">
    <property type="entry name" value="MAB-21-LIKE HHH_H2TH-LIKE DOMAIN-CONTAINING PROTEIN"/>
    <property type="match status" value="1"/>
</dbReference>
<comment type="caution">
    <text evidence="4">The sequence shown here is derived from an EMBL/GenBank/DDBJ whole genome shotgun (WGS) entry which is preliminary data.</text>
</comment>
<evidence type="ECO:0000259" key="2">
    <source>
        <dbReference type="Pfam" id="PF03281"/>
    </source>
</evidence>
<feature type="domain" description="Mab-21-like HhH/H2TH-like" evidence="3">
    <location>
        <begin position="240"/>
        <end position="313"/>
    </location>
</feature>
<dbReference type="SMART" id="SM01265">
    <property type="entry name" value="Mab-21"/>
    <property type="match status" value="1"/>
</dbReference>
<evidence type="ECO:0000256" key="1">
    <source>
        <dbReference type="ARBA" id="ARBA00008307"/>
    </source>
</evidence>
<evidence type="ECO:0000313" key="4">
    <source>
        <dbReference type="EMBL" id="KAK3100694.1"/>
    </source>
</evidence>
<reference evidence="4" key="1">
    <citation type="submission" date="2019-08" db="EMBL/GenBank/DDBJ databases">
        <title>The improved chromosome-level genome for the pearl oyster Pinctada fucata martensii using PacBio sequencing and Hi-C.</title>
        <authorList>
            <person name="Zheng Z."/>
        </authorList>
    </citation>
    <scope>NUCLEOTIDE SEQUENCE</scope>
    <source>
        <strain evidence="4">ZZ-2019</strain>
        <tissue evidence="4">Adductor muscle</tissue>
    </source>
</reference>
<proteinExistence type="inferred from homology"/>
<dbReference type="EMBL" id="VSWD01000006">
    <property type="protein sequence ID" value="KAK3100694.1"/>
    <property type="molecule type" value="Genomic_DNA"/>
</dbReference>
<dbReference type="Proteomes" id="UP001186944">
    <property type="component" value="Unassembled WGS sequence"/>
</dbReference>
<dbReference type="PANTHER" id="PTHR10656">
    <property type="entry name" value="CELL FATE DETERMINING PROTEIN MAB21-RELATED"/>
    <property type="match status" value="1"/>
</dbReference>
<sequence>MEFCERLSVLFGTEKHVRMRRSFVLMREELKNYYHSDDHLRVICSGSLGEGVHYPSSDDDQMMYSIHDRVVKSYREASQRYDLVMVPSECSPGYCLLLDVKQSRPSTMILAMDEMPFLSSLLWKKNFLKIGESIHGPCRSRVICHYEYDCAHCIPCSFWPDIASNWITRNRSHNWPSVEVIQNIMNDGCHVVPIGDQTSPFHLHQWRISFSVAERTLIHSFNHVQFLTYNLLRLCLKRVIEKERPGVLCSYFMKTALFYTAENTSTQFWRTGNMETCLKACLSALYDYVDHGYCPNYFIPEYNMIKRKINRVNRRPLLDIIRSVHGMGISRAIRLCGESFCLEDFSAPELELYQDALFLDSLLYLYTISLLNNVTSKYVTDESETVILSKLSRCIQHSSVWETGKIICRTGIVFCCQKLIHRLLSGSQINKSNNRLHKDIDTLLRIVYKADVSRGKLTAATYMYLIGKTESALSHIRRLLSEYPPYAVDHIFDRHKMVTYIEAMCGRGYTMDYKVRKAHSPTYILHVGILNAIPLPLRIWVSTSTKQVNIQLDSLLYTYCLESLCNIRLQNQTAFKKSIRCLLDRLDDMTDYKDIIDTRMCVGIVMYSQGDCQAACRWLGSAFIMKDSLPDIHSAILSHSVMTYIACLLNHQF</sequence>
<organism evidence="4 5">
    <name type="scientific">Pinctada imbricata</name>
    <name type="common">Atlantic pearl-oyster</name>
    <name type="synonym">Pinctada martensii</name>
    <dbReference type="NCBI Taxonomy" id="66713"/>
    <lineage>
        <taxon>Eukaryota</taxon>
        <taxon>Metazoa</taxon>
        <taxon>Spiralia</taxon>
        <taxon>Lophotrochozoa</taxon>
        <taxon>Mollusca</taxon>
        <taxon>Bivalvia</taxon>
        <taxon>Autobranchia</taxon>
        <taxon>Pteriomorphia</taxon>
        <taxon>Pterioida</taxon>
        <taxon>Pterioidea</taxon>
        <taxon>Pteriidae</taxon>
        <taxon>Pinctada</taxon>
    </lineage>
</organism>
<comment type="similarity">
    <text evidence="1">Belongs to the mab-21 family.</text>
</comment>
<dbReference type="InterPro" id="IPR046906">
    <property type="entry name" value="Mab-21_HhH/H2TH-like"/>
</dbReference>
<gene>
    <name evidence="4" type="ORF">FSP39_023872</name>
</gene>
<dbReference type="Pfam" id="PF03281">
    <property type="entry name" value="Mab-21"/>
    <property type="match status" value="1"/>
</dbReference>
<name>A0AA88Y9K3_PINIB</name>